<reference evidence="3" key="1">
    <citation type="submission" date="2014-09" db="EMBL/GenBank/DDBJ databases">
        <authorList>
            <person name="Gomez-Valero L."/>
        </authorList>
    </citation>
    <scope>NUCLEOTIDE SEQUENCE [LARGE SCALE GENOMIC DNA]</scope>
    <source>
        <strain evidence="3">ATCC700992</strain>
    </source>
</reference>
<dbReference type="RefSeq" id="WP_045094832.1">
    <property type="nucleotide sequence ID" value="NZ_LN614827.1"/>
</dbReference>
<dbReference type="HOGENOM" id="CLU_2601678_0_0_6"/>
<keyword evidence="3" id="KW-1185">Reference proteome</keyword>
<feature type="region of interest" description="Disordered" evidence="1">
    <location>
        <begin position="60"/>
        <end position="79"/>
    </location>
</feature>
<accession>A0A098G3M9</accession>
<protein>
    <submittedName>
        <fullName evidence="2">Uncharacterized protein</fullName>
    </submittedName>
</protein>
<evidence type="ECO:0000313" key="3">
    <source>
        <dbReference type="Proteomes" id="UP000032430"/>
    </source>
</evidence>
<dbReference type="AlphaFoldDB" id="A0A098G3M9"/>
<organism evidence="2 3">
    <name type="scientific">Legionella fallonii LLAP-10</name>
    <dbReference type="NCBI Taxonomy" id="1212491"/>
    <lineage>
        <taxon>Bacteria</taxon>
        <taxon>Pseudomonadati</taxon>
        <taxon>Pseudomonadota</taxon>
        <taxon>Gammaproteobacteria</taxon>
        <taxon>Legionellales</taxon>
        <taxon>Legionellaceae</taxon>
        <taxon>Legionella</taxon>
    </lineage>
</organism>
<dbReference type="Proteomes" id="UP000032430">
    <property type="component" value="Chromosome I"/>
</dbReference>
<proteinExistence type="predicted"/>
<evidence type="ECO:0000313" key="2">
    <source>
        <dbReference type="EMBL" id="CEG56090.1"/>
    </source>
</evidence>
<gene>
    <name evidence="2" type="ORF">LFA_0638</name>
</gene>
<sequence>MKPVKSNAPKNALKSVVDRRKKYANKLLTVLIGKYDSNGSYIRFNPENSEHAQFPKREITQGTFNRKRERALKKAANSK</sequence>
<name>A0A098G3M9_9GAMM</name>
<dbReference type="KEGG" id="lfa:LFA_0638"/>
<evidence type="ECO:0000256" key="1">
    <source>
        <dbReference type="SAM" id="MobiDB-lite"/>
    </source>
</evidence>
<dbReference type="EMBL" id="LN614827">
    <property type="protein sequence ID" value="CEG56090.1"/>
    <property type="molecule type" value="Genomic_DNA"/>
</dbReference>